<evidence type="ECO:0000313" key="17">
    <source>
        <dbReference type="EMBL" id="AKK02559.1"/>
    </source>
</evidence>
<evidence type="ECO:0000259" key="16">
    <source>
        <dbReference type="PROSITE" id="PS51217"/>
    </source>
</evidence>
<evidence type="ECO:0000256" key="8">
    <source>
        <dbReference type="ARBA" id="ARBA00023125"/>
    </source>
</evidence>
<dbReference type="InterPro" id="IPR027417">
    <property type="entry name" value="P-loop_NTPase"/>
</dbReference>
<dbReference type="STRING" id="1050174.CEPID_03395"/>
<sequence>MFNEIISPTKLSAILGQKHAPTSQQAEVIGAAPGPLLVVAGAGAGKTETMANRVVWLVANGYAAPDQVLGLTFTRKAAQQLAQRIRARLSTFAATPVARRQDPSGELEKQLESINPTVSTYDSYAGRLVQEYGLLLPVEPTARLITDTELFHIARQVVAEYPHKLSATQSVATVVKNLLALSAELDNHMVSHDDVLGESTSFVQRFEEIDRGRSSENFNTTISGWIDTQQLRLEYLPLVTALKAELSKRQVITFGEQMTLAARLAESFPEVGEKERRKFRVVMLDEYQDTSHSQRVLLRSLFGSKDPDLTVTAVGDPMQSIYGWRGATAANLERFTTDFATASGPDGERTPAEKKQLTVSFRNPSQVLSGANAVSGAVFDRYNQGKRTVEALTALPGKDNGAVQLGWFQTPEQEQNWVADYFTQTYHSLEPGEPFTAAILVRKKSHIEGYASALAERGVPYEVVGLSGLLLIPEVADLVAIATMLIDPTDNAAALRVLTGPLVQLGASDLLGLQQRAANLAGRARRKPTQPADEDSPNPLEKLEVIIAENVATDEDTSIGLVDAVADLGEPDFYTEVGYYRLRELAAMLRHLRTYSLGRNLTDLFADIEEVFGIRTEVLSRQDPHADGASGTIHLDSFAAEVASFEAIPGASLRSLLDYFALALEHEDGLEPGEVKVRSNRVQILTVHKSKGLEWQHVAVVRADNSTYLDEHSNLQGQKLSTWVTDVTKVPSTLRGDVAEGEELSGIPEFEAAEAEVRSDLEKAVKAHIEEFRDTFRQEAARLFYVAITRSEHNVLVTGSANTGGSKVRKPYVYFDLLRSTQPENVVHWEDGASAEEENPAQTETLSAVFPTDPLGKRRPHVEAAAERVRHMLANVLHTDEEPELTQLGEQGQQWHRDVTALIEEHRRLSSTKIEVPLGQELTATDLVALERDPVFFAQRTLRPVPFKPNAYAKRGTAFHEWLERRFGSATLLDDEELMLDAQDTTEVMDNADQLAELQEKFLASEWAERQPAQVEAPFEVAIGNTIVRGRIDAIFHEGEDPANGWLVVDWKTGRKPRGSELAAAAIQLAVYRYAWAQLVSKQHGIEVDPESIKAAFYYVAEGETYAPGKLPTAANLAKLVGSDEA</sequence>
<feature type="domain" description="UvrD-like helicase C-terminal" evidence="16">
    <location>
        <begin position="365"/>
        <end position="692"/>
    </location>
</feature>
<comment type="catalytic activity">
    <reaction evidence="13">
        <text>ATP + H2O = ADP + phosphate + H(+)</text>
        <dbReference type="Rhea" id="RHEA:13065"/>
        <dbReference type="ChEBI" id="CHEBI:15377"/>
        <dbReference type="ChEBI" id="CHEBI:15378"/>
        <dbReference type="ChEBI" id="CHEBI:30616"/>
        <dbReference type="ChEBI" id="CHEBI:43474"/>
        <dbReference type="ChEBI" id="CHEBI:456216"/>
        <dbReference type="EC" id="5.6.2.4"/>
    </reaction>
</comment>
<dbReference type="Gene3D" id="3.40.50.300">
    <property type="entry name" value="P-loop containing nucleotide triphosphate hydrolases"/>
    <property type="match status" value="4"/>
</dbReference>
<evidence type="ECO:0000256" key="10">
    <source>
        <dbReference type="ARBA" id="ARBA00023235"/>
    </source>
</evidence>
<evidence type="ECO:0000259" key="15">
    <source>
        <dbReference type="PROSITE" id="PS51198"/>
    </source>
</evidence>
<dbReference type="EMBL" id="CP011541">
    <property type="protein sequence ID" value="AKK02559.1"/>
    <property type="molecule type" value="Genomic_DNA"/>
</dbReference>
<evidence type="ECO:0000256" key="2">
    <source>
        <dbReference type="ARBA" id="ARBA00022741"/>
    </source>
</evidence>
<dbReference type="Pfam" id="PF12705">
    <property type="entry name" value="PDDEXK_1"/>
    <property type="match status" value="1"/>
</dbReference>
<evidence type="ECO:0000256" key="3">
    <source>
        <dbReference type="ARBA" id="ARBA00022763"/>
    </source>
</evidence>
<keyword evidence="18" id="KW-1185">Reference proteome</keyword>
<protein>
    <recommendedName>
        <fullName evidence="12">DNA 3'-5' helicase</fullName>
        <ecNumber evidence="12">5.6.2.4</ecNumber>
    </recommendedName>
</protein>
<dbReference type="SUPFAM" id="SSF52540">
    <property type="entry name" value="P-loop containing nucleoside triphosphate hydrolases"/>
    <property type="match status" value="1"/>
</dbReference>
<dbReference type="PROSITE" id="PS51217">
    <property type="entry name" value="UVRD_HELICASE_CTER"/>
    <property type="match status" value="1"/>
</dbReference>
<evidence type="ECO:0000256" key="7">
    <source>
        <dbReference type="ARBA" id="ARBA00022840"/>
    </source>
</evidence>
<keyword evidence="10" id="KW-0413">Isomerase</keyword>
<accession>A0A0G3GN29</accession>
<dbReference type="InterPro" id="IPR014016">
    <property type="entry name" value="UvrD-like_ATP-bd"/>
</dbReference>
<evidence type="ECO:0000256" key="13">
    <source>
        <dbReference type="ARBA" id="ARBA00048988"/>
    </source>
</evidence>
<comment type="catalytic activity">
    <reaction evidence="11">
        <text>Couples ATP hydrolysis with the unwinding of duplex DNA by translocating in the 3'-5' direction.</text>
        <dbReference type="EC" id="5.6.2.4"/>
    </reaction>
</comment>
<feature type="domain" description="UvrD-like helicase ATP-binding" evidence="15">
    <location>
        <begin position="19"/>
        <end position="364"/>
    </location>
</feature>
<dbReference type="PROSITE" id="PS51198">
    <property type="entry name" value="UVRD_HELICASE_ATP_BIND"/>
    <property type="match status" value="1"/>
</dbReference>
<dbReference type="GO" id="GO:0033202">
    <property type="term" value="C:DNA helicase complex"/>
    <property type="evidence" value="ECO:0007669"/>
    <property type="project" value="TreeGrafter"/>
</dbReference>
<dbReference type="Proteomes" id="UP000035368">
    <property type="component" value="Chromosome"/>
</dbReference>
<keyword evidence="4 14" id="KW-0378">Hydrolase</keyword>
<dbReference type="PANTHER" id="PTHR11070:SF55">
    <property type="entry name" value="DNA 3'-5' HELICASE"/>
    <property type="match status" value="1"/>
</dbReference>
<dbReference type="PANTHER" id="PTHR11070">
    <property type="entry name" value="UVRD / RECB / PCRA DNA HELICASE FAMILY MEMBER"/>
    <property type="match status" value="1"/>
</dbReference>
<dbReference type="KEGG" id="cei:CEPID_03395"/>
<dbReference type="GO" id="GO:0000725">
    <property type="term" value="P:recombinational repair"/>
    <property type="evidence" value="ECO:0007669"/>
    <property type="project" value="TreeGrafter"/>
</dbReference>
<feature type="binding site" evidence="14">
    <location>
        <begin position="40"/>
        <end position="47"/>
    </location>
    <ligand>
        <name>ATP</name>
        <dbReference type="ChEBI" id="CHEBI:30616"/>
    </ligand>
</feature>
<reference evidence="17 18" key="1">
    <citation type="submission" date="2015-05" db="EMBL/GenBank/DDBJ databases">
        <title>Complete genome sequence of Corynebacterium epidermidicanis DSM 45586, isolated from the skin of a dog suffering from pruritus.</title>
        <authorList>
            <person name="Ruckert C."/>
            <person name="Albersmeier A."/>
            <person name="Winkler A."/>
            <person name="Tauch A."/>
        </authorList>
    </citation>
    <scope>NUCLEOTIDE SEQUENCE [LARGE SCALE GENOMIC DNA]</scope>
    <source>
        <strain evidence="17 18">DSM 45586</strain>
    </source>
</reference>
<dbReference type="EC" id="5.6.2.4" evidence="12"/>
<evidence type="ECO:0000256" key="14">
    <source>
        <dbReference type="PROSITE-ProRule" id="PRU00560"/>
    </source>
</evidence>
<dbReference type="GO" id="GO:0004527">
    <property type="term" value="F:exonuclease activity"/>
    <property type="evidence" value="ECO:0007669"/>
    <property type="project" value="UniProtKB-KW"/>
</dbReference>
<dbReference type="GO" id="GO:0005524">
    <property type="term" value="F:ATP binding"/>
    <property type="evidence" value="ECO:0007669"/>
    <property type="project" value="UniProtKB-UniRule"/>
</dbReference>
<dbReference type="AlphaFoldDB" id="A0A0G3GN29"/>
<dbReference type="InterPro" id="IPR011335">
    <property type="entry name" value="Restrct_endonuc-II-like"/>
</dbReference>
<evidence type="ECO:0000256" key="1">
    <source>
        <dbReference type="ARBA" id="ARBA00022722"/>
    </source>
</evidence>
<keyword evidence="1" id="KW-0540">Nuclease</keyword>
<keyword evidence="6" id="KW-0269">Exonuclease</keyword>
<dbReference type="Gene3D" id="3.90.320.10">
    <property type="match status" value="1"/>
</dbReference>
<evidence type="ECO:0000256" key="6">
    <source>
        <dbReference type="ARBA" id="ARBA00022839"/>
    </source>
</evidence>
<keyword evidence="3" id="KW-0227">DNA damage</keyword>
<dbReference type="PATRIC" id="fig|1050174.4.peg.690"/>
<keyword evidence="7 14" id="KW-0067">ATP-binding</keyword>
<dbReference type="SUPFAM" id="SSF52980">
    <property type="entry name" value="Restriction endonuclease-like"/>
    <property type="match status" value="1"/>
</dbReference>
<evidence type="ECO:0000256" key="9">
    <source>
        <dbReference type="ARBA" id="ARBA00023204"/>
    </source>
</evidence>
<dbReference type="GO" id="GO:0043138">
    <property type="term" value="F:3'-5' DNA helicase activity"/>
    <property type="evidence" value="ECO:0007669"/>
    <property type="project" value="UniProtKB-EC"/>
</dbReference>
<keyword evidence="5 14" id="KW-0347">Helicase</keyword>
<dbReference type="InterPro" id="IPR000212">
    <property type="entry name" value="DNA_helicase_UvrD/REP"/>
</dbReference>
<dbReference type="OrthoDB" id="4812256at2"/>
<dbReference type="GO" id="GO:0016887">
    <property type="term" value="F:ATP hydrolysis activity"/>
    <property type="evidence" value="ECO:0007669"/>
    <property type="project" value="RHEA"/>
</dbReference>
<keyword evidence="9" id="KW-0234">DNA repair</keyword>
<dbReference type="Pfam" id="PF13361">
    <property type="entry name" value="UvrD_C"/>
    <property type="match status" value="1"/>
</dbReference>
<dbReference type="InterPro" id="IPR014017">
    <property type="entry name" value="DNA_helicase_UvrD-like_C"/>
</dbReference>
<keyword evidence="8" id="KW-0238">DNA-binding</keyword>
<evidence type="ECO:0000256" key="4">
    <source>
        <dbReference type="ARBA" id="ARBA00022801"/>
    </source>
</evidence>
<dbReference type="GO" id="GO:0005829">
    <property type="term" value="C:cytosol"/>
    <property type="evidence" value="ECO:0007669"/>
    <property type="project" value="TreeGrafter"/>
</dbReference>
<gene>
    <name evidence="17" type="ORF">CEPID_03395</name>
</gene>
<organism evidence="17 18">
    <name type="scientific">Corynebacterium epidermidicanis</name>
    <dbReference type="NCBI Taxonomy" id="1050174"/>
    <lineage>
        <taxon>Bacteria</taxon>
        <taxon>Bacillati</taxon>
        <taxon>Actinomycetota</taxon>
        <taxon>Actinomycetes</taxon>
        <taxon>Mycobacteriales</taxon>
        <taxon>Corynebacteriaceae</taxon>
        <taxon>Corynebacterium</taxon>
    </lineage>
</organism>
<evidence type="ECO:0000256" key="11">
    <source>
        <dbReference type="ARBA" id="ARBA00034617"/>
    </source>
</evidence>
<name>A0A0G3GN29_9CORY</name>
<dbReference type="GO" id="GO:0003677">
    <property type="term" value="F:DNA binding"/>
    <property type="evidence" value="ECO:0007669"/>
    <property type="project" value="UniProtKB-KW"/>
</dbReference>
<keyword evidence="2 14" id="KW-0547">Nucleotide-binding</keyword>
<dbReference type="InterPro" id="IPR038726">
    <property type="entry name" value="PDDEXK_AddAB-type"/>
</dbReference>
<evidence type="ECO:0000313" key="18">
    <source>
        <dbReference type="Proteomes" id="UP000035368"/>
    </source>
</evidence>
<dbReference type="Pfam" id="PF00580">
    <property type="entry name" value="UvrD-helicase"/>
    <property type="match status" value="1"/>
</dbReference>
<evidence type="ECO:0000256" key="5">
    <source>
        <dbReference type="ARBA" id="ARBA00022806"/>
    </source>
</evidence>
<dbReference type="CDD" id="cd17932">
    <property type="entry name" value="DEXQc_UvrD"/>
    <property type="match status" value="1"/>
</dbReference>
<evidence type="ECO:0000256" key="12">
    <source>
        <dbReference type="ARBA" id="ARBA00034808"/>
    </source>
</evidence>
<proteinExistence type="predicted"/>
<dbReference type="InterPro" id="IPR011604">
    <property type="entry name" value="PDDEXK-like_dom_sf"/>
</dbReference>
<dbReference type="Gene3D" id="1.10.486.10">
    <property type="entry name" value="PCRA, domain 4"/>
    <property type="match status" value="1"/>
</dbReference>